<name>A0A2X2XM92_CHRJE</name>
<dbReference type="RefSeq" id="WP_089736229.1">
    <property type="nucleotide sequence ID" value="NZ_FNEG01000003.1"/>
</dbReference>
<reference evidence="1 3" key="1">
    <citation type="submission" date="2016-10" db="EMBL/GenBank/DDBJ databases">
        <authorList>
            <person name="Varghese N."/>
            <person name="Submissions S."/>
        </authorList>
    </citation>
    <scope>NUCLEOTIDE SEQUENCE [LARGE SCALE GENOMIC DNA]</scope>
    <source>
        <strain evidence="1 3">DSM 19299</strain>
    </source>
</reference>
<evidence type="ECO:0000313" key="4">
    <source>
        <dbReference type="Proteomes" id="UP000251670"/>
    </source>
</evidence>
<dbReference type="OrthoDB" id="1254134at2"/>
<dbReference type="STRING" id="445960.SAMN05421542_2141"/>
<evidence type="ECO:0000313" key="2">
    <source>
        <dbReference type="EMBL" id="SQB27500.1"/>
    </source>
</evidence>
<keyword evidence="3" id="KW-1185">Reference proteome</keyword>
<dbReference type="Proteomes" id="UP000251670">
    <property type="component" value="Unassembled WGS sequence"/>
</dbReference>
<sequence>MSSCAICESIVSLNSGILLNNVEICSDCKSKLDKVYRGFSLNSSQFSVHQAKRLLKKERNVRQFKTDVLKINPSLSDYSGSALWDIFETIQEDKLIHIVFGKHRQRGYGTFVSTDKRLIFIDAGTDEIIFKEVVALEDMSSIDFSPLTNIITVSISSRVIEITLDHPQYGLPFCEAVRQFINNSRKINTTEVTAILDLVERLGKLRQSNILTEEEFLQEKAKLFSKI</sequence>
<protein>
    <submittedName>
        <fullName evidence="1">PH domain-containing protein</fullName>
    </submittedName>
</protein>
<dbReference type="EMBL" id="FNEG01000003">
    <property type="protein sequence ID" value="SDI88758.1"/>
    <property type="molecule type" value="Genomic_DNA"/>
</dbReference>
<proteinExistence type="predicted"/>
<dbReference type="EMBL" id="UAWB01000002">
    <property type="protein sequence ID" value="SQB27500.1"/>
    <property type="molecule type" value="Genomic_DNA"/>
</dbReference>
<reference evidence="2 4" key="2">
    <citation type="submission" date="2018-06" db="EMBL/GenBank/DDBJ databases">
        <authorList>
            <consortium name="Pathogen Informatics"/>
            <person name="Doyle S."/>
        </authorList>
    </citation>
    <scope>NUCLEOTIDE SEQUENCE [LARGE SCALE GENOMIC DNA]</scope>
    <source>
        <strain evidence="2 4">NCTC13492</strain>
    </source>
</reference>
<dbReference type="Proteomes" id="UP000199426">
    <property type="component" value="Unassembled WGS sequence"/>
</dbReference>
<gene>
    <name evidence="2" type="ORF">NCTC13492_01083</name>
    <name evidence="1" type="ORF">SAMN05421542_2141</name>
</gene>
<evidence type="ECO:0000313" key="1">
    <source>
        <dbReference type="EMBL" id="SDI88758.1"/>
    </source>
</evidence>
<dbReference type="AlphaFoldDB" id="A0A2X2XM92"/>
<accession>A0A2X2XM92</accession>
<organism evidence="2 4">
    <name type="scientific">Chryseobacterium jejuense</name>
    <dbReference type="NCBI Taxonomy" id="445960"/>
    <lineage>
        <taxon>Bacteria</taxon>
        <taxon>Pseudomonadati</taxon>
        <taxon>Bacteroidota</taxon>
        <taxon>Flavobacteriia</taxon>
        <taxon>Flavobacteriales</taxon>
        <taxon>Weeksellaceae</taxon>
        <taxon>Chryseobacterium group</taxon>
        <taxon>Chryseobacterium</taxon>
    </lineage>
</organism>
<evidence type="ECO:0000313" key="3">
    <source>
        <dbReference type="Proteomes" id="UP000199426"/>
    </source>
</evidence>